<evidence type="ECO:0000313" key="2">
    <source>
        <dbReference type="EMBL" id="KAF3438135.1"/>
    </source>
</evidence>
<gene>
    <name evidence="2" type="ORF">FNV43_RR20891</name>
</gene>
<evidence type="ECO:0000256" key="1">
    <source>
        <dbReference type="SAM" id="MobiDB-lite"/>
    </source>
</evidence>
<proteinExistence type="predicted"/>
<accession>A0A8K0E2A6</accession>
<protein>
    <submittedName>
        <fullName evidence="2">Uncharacterized protein</fullName>
    </submittedName>
</protein>
<dbReference type="Proteomes" id="UP000796880">
    <property type="component" value="Unassembled WGS sequence"/>
</dbReference>
<comment type="caution">
    <text evidence="2">The sequence shown here is derived from an EMBL/GenBank/DDBJ whole genome shotgun (WGS) entry which is preliminary data.</text>
</comment>
<sequence>MGMGVWASMVRQRRPPPTAANGGRRRNSKNSATVEFSQGVAVLGSSCAMVGNVRPSMAREATAIYGFWPGLNVLGVAGDASWRWCYAVCSVSGLSSILRGTLWLVFVPGPRHALLSRRASQSNPRYGRDTAMNLHPS</sequence>
<dbReference type="AlphaFoldDB" id="A0A8K0E2A6"/>
<name>A0A8K0E2A6_9ROSA</name>
<organism evidence="2 3">
    <name type="scientific">Rhamnella rubrinervis</name>
    <dbReference type="NCBI Taxonomy" id="2594499"/>
    <lineage>
        <taxon>Eukaryota</taxon>
        <taxon>Viridiplantae</taxon>
        <taxon>Streptophyta</taxon>
        <taxon>Embryophyta</taxon>
        <taxon>Tracheophyta</taxon>
        <taxon>Spermatophyta</taxon>
        <taxon>Magnoliopsida</taxon>
        <taxon>eudicotyledons</taxon>
        <taxon>Gunneridae</taxon>
        <taxon>Pentapetalae</taxon>
        <taxon>rosids</taxon>
        <taxon>fabids</taxon>
        <taxon>Rosales</taxon>
        <taxon>Rhamnaceae</taxon>
        <taxon>rhamnoid group</taxon>
        <taxon>Rhamneae</taxon>
        <taxon>Rhamnella</taxon>
    </lineage>
</organism>
<reference evidence="2" key="1">
    <citation type="submission" date="2020-03" db="EMBL/GenBank/DDBJ databases">
        <title>A high-quality chromosome-level genome assembly of a woody plant with both climbing and erect habits, Rhamnella rubrinervis.</title>
        <authorList>
            <person name="Lu Z."/>
            <person name="Yang Y."/>
            <person name="Zhu X."/>
            <person name="Sun Y."/>
        </authorList>
    </citation>
    <scope>NUCLEOTIDE SEQUENCE</scope>
    <source>
        <strain evidence="2">BYM</strain>
        <tissue evidence="2">Leaf</tissue>
    </source>
</reference>
<keyword evidence="3" id="KW-1185">Reference proteome</keyword>
<dbReference type="EMBL" id="VOIH02000009">
    <property type="protein sequence ID" value="KAF3438135.1"/>
    <property type="molecule type" value="Genomic_DNA"/>
</dbReference>
<feature type="region of interest" description="Disordered" evidence="1">
    <location>
        <begin position="118"/>
        <end position="137"/>
    </location>
</feature>
<evidence type="ECO:0000313" key="3">
    <source>
        <dbReference type="Proteomes" id="UP000796880"/>
    </source>
</evidence>
<feature type="region of interest" description="Disordered" evidence="1">
    <location>
        <begin position="1"/>
        <end position="32"/>
    </location>
</feature>